<evidence type="ECO:0000313" key="1">
    <source>
        <dbReference type="EMBL" id="GBM43735.1"/>
    </source>
</evidence>
<proteinExistence type="predicted"/>
<reference evidence="1 2" key="1">
    <citation type="journal article" date="2019" name="Sci. Rep.">
        <title>Orb-weaving spider Araneus ventricosus genome elucidates the spidroin gene catalogue.</title>
        <authorList>
            <person name="Kono N."/>
            <person name="Nakamura H."/>
            <person name="Ohtoshi R."/>
            <person name="Moran D.A.P."/>
            <person name="Shinohara A."/>
            <person name="Yoshida Y."/>
            <person name="Fujiwara M."/>
            <person name="Mori M."/>
            <person name="Tomita M."/>
            <person name="Arakawa K."/>
        </authorList>
    </citation>
    <scope>NUCLEOTIDE SEQUENCE [LARGE SCALE GENOMIC DNA]</scope>
</reference>
<dbReference type="Proteomes" id="UP000499080">
    <property type="component" value="Unassembled WGS sequence"/>
</dbReference>
<accession>A0A4Y2FTF8</accession>
<dbReference type="EMBL" id="BGPR01174973">
    <property type="protein sequence ID" value="GBM43735.1"/>
    <property type="molecule type" value="Genomic_DNA"/>
</dbReference>
<comment type="caution">
    <text evidence="1">The sequence shown here is derived from an EMBL/GenBank/DDBJ whole genome shotgun (WGS) entry which is preliminary data.</text>
</comment>
<sequence length="107" mass="12256">MTNFNDIQSLDKTCSEIKLSVKANDVEPERGENKLTFQKSWDTSQYLVGPSFVGEVQELVVSVTQQNVGSTIASELIFYFKVLVWRGPTRIHEEENFLNLHRFTETA</sequence>
<gene>
    <name evidence="1" type="ORF">AVEN_46814_1</name>
</gene>
<evidence type="ECO:0000313" key="2">
    <source>
        <dbReference type="Proteomes" id="UP000499080"/>
    </source>
</evidence>
<protein>
    <submittedName>
        <fullName evidence="1">Uncharacterized protein</fullName>
    </submittedName>
</protein>
<keyword evidence="2" id="KW-1185">Reference proteome</keyword>
<dbReference type="AlphaFoldDB" id="A0A4Y2FTF8"/>
<organism evidence="1 2">
    <name type="scientific">Araneus ventricosus</name>
    <name type="common">Orbweaver spider</name>
    <name type="synonym">Epeira ventricosa</name>
    <dbReference type="NCBI Taxonomy" id="182803"/>
    <lineage>
        <taxon>Eukaryota</taxon>
        <taxon>Metazoa</taxon>
        <taxon>Ecdysozoa</taxon>
        <taxon>Arthropoda</taxon>
        <taxon>Chelicerata</taxon>
        <taxon>Arachnida</taxon>
        <taxon>Araneae</taxon>
        <taxon>Araneomorphae</taxon>
        <taxon>Entelegynae</taxon>
        <taxon>Araneoidea</taxon>
        <taxon>Araneidae</taxon>
        <taxon>Araneus</taxon>
    </lineage>
</organism>
<name>A0A4Y2FTF8_ARAVE</name>